<name>A0ACB9GQG9_9ASTR</name>
<evidence type="ECO:0000313" key="2">
    <source>
        <dbReference type="Proteomes" id="UP001056120"/>
    </source>
</evidence>
<reference evidence="2" key="1">
    <citation type="journal article" date="2022" name="Mol. Ecol. Resour.">
        <title>The genomes of chicory, endive, great burdock and yacon provide insights into Asteraceae palaeo-polyploidization history and plant inulin production.</title>
        <authorList>
            <person name="Fan W."/>
            <person name="Wang S."/>
            <person name="Wang H."/>
            <person name="Wang A."/>
            <person name="Jiang F."/>
            <person name="Liu H."/>
            <person name="Zhao H."/>
            <person name="Xu D."/>
            <person name="Zhang Y."/>
        </authorList>
    </citation>
    <scope>NUCLEOTIDE SEQUENCE [LARGE SCALE GENOMIC DNA]</scope>
    <source>
        <strain evidence="2">cv. Yunnan</strain>
    </source>
</reference>
<comment type="caution">
    <text evidence="1">The sequence shown here is derived from an EMBL/GenBank/DDBJ whole genome shotgun (WGS) entry which is preliminary data.</text>
</comment>
<keyword evidence="2" id="KW-1185">Reference proteome</keyword>
<accession>A0ACB9GQG9</accession>
<organism evidence="1 2">
    <name type="scientific">Smallanthus sonchifolius</name>
    <dbReference type="NCBI Taxonomy" id="185202"/>
    <lineage>
        <taxon>Eukaryota</taxon>
        <taxon>Viridiplantae</taxon>
        <taxon>Streptophyta</taxon>
        <taxon>Embryophyta</taxon>
        <taxon>Tracheophyta</taxon>
        <taxon>Spermatophyta</taxon>
        <taxon>Magnoliopsida</taxon>
        <taxon>eudicotyledons</taxon>
        <taxon>Gunneridae</taxon>
        <taxon>Pentapetalae</taxon>
        <taxon>asterids</taxon>
        <taxon>campanulids</taxon>
        <taxon>Asterales</taxon>
        <taxon>Asteraceae</taxon>
        <taxon>Asteroideae</taxon>
        <taxon>Heliantheae alliance</taxon>
        <taxon>Millerieae</taxon>
        <taxon>Smallanthus</taxon>
    </lineage>
</organism>
<proteinExistence type="predicted"/>
<sequence>MNQILFTLYPTNIESFIWTLFMNRQVFIYCFKVEFSDFGPRKTLFFGGWSFYPGKHLTEPGSAFLDSHSACP</sequence>
<dbReference type="EMBL" id="CM042031">
    <property type="protein sequence ID" value="KAI3785261.1"/>
    <property type="molecule type" value="Genomic_DNA"/>
</dbReference>
<dbReference type="Proteomes" id="UP001056120">
    <property type="component" value="Linkage Group LG14"/>
</dbReference>
<reference evidence="1 2" key="2">
    <citation type="journal article" date="2022" name="Mol. Ecol. Resour.">
        <title>The genomes of chicory, endive, great burdock and yacon provide insights into Asteraceae paleo-polyploidization history and plant inulin production.</title>
        <authorList>
            <person name="Fan W."/>
            <person name="Wang S."/>
            <person name="Wang H."/>
            <person name="Wang A."/>
            <person name="Jiang F."/>
            <person name="Liu H."/>
            <person name="Zhao H."/>
            <person name="Xu D."/>
            <person name="Zhang Y."/>
        </authorList>
    </citation>
    <scope>NUCLEOTIDE SEQUENCE [LARGE SCALE GENOMIC DNA]</scope>
    <source>
        <strain evidence="2">cv. Yunnan</strain>
        <tissue evidence="1">Leaves</tissue>
    </source>
</reference>
<evidence type="ECO:0000313" key="1">
    <source>
        <dbReference type="EMBL" id="KAI3785261.1"/>
    </source>
</evidence>
<gene>
    <name evidence="1" type="ORF">L1987_44377</name>
</gene>
<protein>
    <submittedName>
        <fullName evidence="1">Uncharacterized protein</fullName>
    </submittedName>
</protein>